<dbReference type="PROSITE" id="PS51742">
    <property type="entry name" value="PPC"/>
    <property type="match status" value="1"/>
</dbReference>
<dbReference type="PANTHER" id="PTHR34988">
    <property type="entry name" value="PROTEIN, PUTATIVE-RELATED"/>
    <property type="match status" value="1"/>
</dbReference>
<evidence type="ECO:0000313" key="4">
    <source>
        <dbReference type="Proteomes" id="UP000240572"/>
    </source>
</evidence>
<organism evidence="3 4">
    <name type="scientific">Taibaiella chishuiensis</name>
    <dbReference type="NCBI Taxonomy" id="1434707"/>
    <lineage>
        <taxon>Bacteria</taxon>
        <taxon>Pseudomonadati</taxon>
        <taxon>Bacteroidota</taxon>
        <taxon>Chitinophagia</taxon>
        <taxon>Chitinophagales</taxon>
        <taxon>Chitinophagaceae</taxon>
        <taxon>Taibaiella</taxon>
    </lineage>
</organism>
<feature type="chain" id="PRO_5015109000" description="PPC domain-containing protein" evidence="1">
    <location>
        <begin position="22"/>
        <end position="170"/>
    </location>
</feature>
<dbReference type="EMBL" id="PYGD01000002">
    <property type="protein sequence ID" value="PSK93446.1"/>
    <property type="molecule type" value="Genomic_DNA"/>
</dbReference>
<dbReference type="AlphaFoldDB" id="A0A2P8D895"/>
<dbReference type="CDD" id="cd11378">
    <property type="entry name" value="DUF296"/>
    <property type="match status" value="1"/>
</dbReference>
<feature type="domain" description="PPC" evidence="2">
    <location>
        <begin position="33"/>
        <end position="168"/>
    </location>
</feature>
<comment type="caution">
    <text evidence="3">The sequence shown here is derived from an EMBL/GenBank/DDBJ whole genome shotgun (WGS) entry which is preliminary data.</text>
</comment>
<dbReference type="PANTHER" id="PTHR34988:SF1">
    <property type="entry name" value="DNA-BINDING PROTEIN"/>
    <property type="match status" value="1"/>
</dbReference>
<proteinExistence type="predicted"/>
<name>A0A2P8D895_9BACT</name>
<dbReference type="Pfam" id="PF03479">
    <property type="entry name" value="PCC"/>
    <property type="match status" value="1"/>
</dbReference>
<sequence length="170" mass="18223">MKTLILLAATLALLRTAPAAAQATPSPNTPEYIKVPTGYLVVLRQGASVLERLKALAQQEQLPSASFSAIGFVDITFGFFNFKTKQYTPRTFKNVELASMNGSIAWQGNEVSIHAHGVATDETFRASGGHILEAIVSTGSVEILVTVHDKLLQRHIENPPGANVLQLGAD</sequence>
<dbReference type="RefSeq" id="WP_106522447.1">
    <property type="nucleotide sequence ID" value="NZ_PYGD01000002.1"/>
</dbReference>
<dbReference type="SUPFAM" id="SSF117856">
    <property type="entry name" value="AF0104/ALDC/Ptd012-like"/>
    <property type="match status" value="1"/>
</dbReference>
<gene>
    <name evidence="3" type="ORF">B0I18_102416</name>
</gene>
<dbReference type="Gene3D" id="3.30.1330.80">
    <property type="entry name" value="Hypothetical protein, similar to alpha- acetolactate decarboxylase, domain 2"/>
    <property type="match status" value="1"/>
</dbReference>
<dbReference type="OrthoDB" id="9798999at2"/>
<protein>
    <recommendedName>
        <fullName evidence="2">PPC domain-containing protein</fullName>
    </recommendedName>
</protein>
<accession>A0A2P8D895</accession>
<evidence type="ECO:0000259" key="2">
    <source>
        <dbReference type="PROSITE" id="PS51742"/>
    </source>
</evidence>
<feature type="signal peptide" evidence="1">
    <location>
        <begin position="1"/>
        <end position="21"/>
    </location>
</feature>
<evidence type="ECO:0000313" key="3">
    <source>
        <dbReference type="EMBL" id="PSK93446.1"/>
    </source>
</evidence>
<keyword evidence="1" id="KW-0732">Signal</keyword>
<evidence type="ECO:0000256" key="1">
    <source>
        <dbReference type="SAM" id="SignalP"/>
    </source>
</evidence>
<keyword evidence="4" id="KW-1185">Reference proteome</keyword>
<reference evidence="3 4" key="1">
    <citation type="submission" date="2018-03" db="EMBL/GenBank/DDBJ databases">
        <title>Genomic Encyclopedia of Type Strains, Phase III (KMG-III): the genomes of soil and plant-associated and newly described type strains.</title>
        <authorList>
            <person name="Whitman W."/>
        </authorList>
    </citation>
    <scope>NUCLEOTIDE SEQUENCE [LARGE SCALE GENOMIC DNA]</scope>
    <source>
        <strain evidence="3 4">CGMCC 1.12700</strain>
    </source>
</reference>
<dbReference type="Proteomes" id="UP000240572">
    <property type="component" value="Unassembled WGS sequence"/>
</dbReference>
<dbReference type="InterPro" id="IPR005175">
    <property type="entry name" value="PPC_dom"/>
</dbReference>